<gene>
    <name evidence="2" type="primary">LOC107817501</name>
</gene>
<keyword evidence="1" id="KW-0472">Membrane</keyword>
<keyword evidence="1" id="KW-0812">Transmembrane</keyword>
<proteinExistence type="predicted"/>
<feature type="transmembrane region" description="Helical" evidence="1">
    <location>
        <begin position="68"/>
        <end position="94"/>
    </location>
</feature>
<keyword evidence="1" id="KW-1133">Transmembrane helix</keyword>
<organism evidence="2">
    <name type="scientific">Nicotiana tabacum</name>
    <name type="common">Common tobacco</name>
    <dbReference type="NCBI Taxonomy" id="4097"/>
    <lineage>
        <taxon>Eukaryota</taxon>
        <taxon>Viridiplantae</taxon>
        <taxon>Streptophyta</taxon>
        <taxon>Embryophyta</taxon>
        <taxon>Tracheophyta</taxon>
        <taxon>Spermatophyta</taxon>
        <taxon>Magnoliopsida</taxon>
        <taxon>eudicotyledons</taxon>
        <taxon>Gunneridae</taxon>
        <taxon>Pentapetalae</taxon>
        <taxon>asterids</taxon>
        <taxon>lamiids</taxon>
        <taxon>Solanales</taxon>
        <taxon>Solanaceae</taxon>
        <taxon>Nicotianoideae</taxon>
        <taxon>Nicotianeae</taxon>
        <taxon>Nicotiana</taxon>
    </lineage>
</organism>
<evidence type="ECO:0000256" key="1">
    <source>
        <dbReference type="SAM" id="Phobius"/>
    </source>
</evidence>
<protein>
    <recommendedName>
        <fullName evidence="3">Transmembrane protein</fullName>
    </recommendedName>
</protein>
<evidence type="ECO:0008006" key="3">
    <source>
        <dbReference type="Google" id="ProtNLM"/>
    </source>
</evidence>
<dbReference type="KEGG" id="nta:107817501"/>
<feature type="transmembrane region" description="Helical" evidence="1">
    <location>
        <begin position="131"/>
        <end position="151"/>
    </location>
</feature>
<reference evidence="2" key="1">
    <citation type="submission" date="2025-08" db="UniProtKB">
        <authorList>
            <consortium name="RefSeq"/>
        </authorList>
    </citation>
    <scope>IDENTIFICATION</scope>
</reference>
<dbReference type="AlphaFoldDB" id="A0A1S4CCF9"/>
<name>A0A1S4CCF9_TOBAC</name>
<evidence type="ECO:0000313" key="2">
    <source>
        <dbReference type="RefSeq" id="XP_016498833.1"/>
    </source>
</evidence>
<accession>A0A1S4CCF9</accession>
<feature type="transmembrane region" description="Helical" evidence="1">
    <location>
        <begin position="106"/>
        <end position="125"/>
    </location>
</feature>
<dbReference type="PaxDb" id="4097-A0A1S4CCF9"/>
<sequence>MVAIAVSSSSTTSPSTPCLHHRFHCRISPQLHVLTVQPWMLLALLLLFHLLCFVDFELGGRRSELQPWMLLAPLLPVSIITAAFGSQLLLLHAVSSSSVALLLRRLFLLLLDGLLHAVSSSSVALLPGRLFLLLLDGLLLVAAVAIVSLLLRLLRFVKGRGFFVESKPGRICLQSSFVVSFPVHNCNFGIL</sequence>
<feature type="transmembrane region" description="Helical" evidence="1">
    <location>
        <begin position="31"/>
        <end position="56"/>
    </location>
</feature>
<dbReference type="RefSeq" id="XP_016498833.1">
    <property type="nucleotide sequence ID" value="XM_016643347.1"/>
</dbReference>